<organism evidence="3 4">
    <name type="scientific">Phaeodactylibacter xiamenensis</name>
    <dbReference type="NCBI Taxonomy" id="1524460"/>
    <lineage>
        <taxon>Bacteria</taxon>
        <taxon>Pseudomonadati</taxon>
        <taxon>Bacteroidota</taxon>
        <taxon>Saprospiria</taxon>
        <taxon>Saprospirales</taxon>
        <taxon>Haliscomenobacteraceae</taxon>
        <taxon>Phaeodactylibacter</taxon>
    </lineage>
</organism>
<dbReference type="PANTHER" id="PTHR43236:SF2">
    <property type="entry name" value="BLL0069 PROTEIN"/>
    <property type="match status" value="1"/>
</dbReference>
<evidence type="ECO:0000259" key="2">
    <source>
        <dbReference type="PROSITE" id="PS50943"/>
    </source>
</evidence>
<evidence type="ECO:0000313" key="4">
    <source>
        <dbReference type="Proteomes" id="UP000029736"/>
    </source>
</evidence>
<protein>
    <recommendedName>
        <fullName evidence="2">HTH cro/C1-type domain-containing protein</fullName>
    </recommendedName>
</protein>
<dbReference type="Pfam" id="PF06114">
    <property type="entry name" value="Peptidase_M78"/>
    <property type="match status" value="1"/>
</dbReference>
<evidence type="ECO:0000256" key="1">
    <source>
        <dbReference type="ARBA" id="ARBA00007227"/>
    </source>
</evidence>
<dbReference type="SMART" id="SM00530">
    <property type="entry name" value="HTH_XRE"/>
    <property type="match status" value="1"/>
</dbReference>
<sequence length="386" mass="43790">MEKAGINSNQVRWARERAGLQLSDLSKALQLAEDKIAAWETGEEQPTFRQAQKLAERLRVPLPYLFLPSPPEENSPIADLRTLRNEARATFSLDFKEVLNDSLQKQNWYREYLQNTGQASPLEFIGKYSVESDVKTVARDIQAVLGLDEELRKSARSKSDFLSKLVQQAEEAGILILISGVVKNNNHRKLTVEEFRGFVLSDAVAPLVFINGNDTEAAKLFTFVHELAHLWVGASGVSNVEVKSAVENDFDQLERFCNQVAAEVLIPAEDFQSIWQSDLSLEENLQRYRHYKVSDLVLLIRARQLRRISSTEFQQAYATRISWYKNRKRSSGGNFKNTLPARNSKLLTSALIAATLEGQTLYRDAARMLNVKVETLKKVADHLEIH</sequence>
<dbReference type="Proteomes" id="UP000029736">
    <property type="component" value="Unassembled WGS sequence"/>
</dbReference>
<dbReference type="InterPro" id="IPR010982">
    <property type="entry name" value="Lambda_DNA-bd_dom_sf"/>
</dbReference>
<dbReference type="Gene3D" id="1.10.10.2910">
    <property type="match status" value="1"/>
</dbReference>
<keyword evidence="4" id="KW-1185">Reference proteome</keyword>
<dbReference type="Pfam" id="PF01381">
    <property type="entry name" value="HTH_3"/>
    <property type="match status" value="1"/>
</dbReference>
<dbReference type="CDD" id="cd00093">
    <property type="entry name" value="HTH_XRE"/>
    <property type="match status" value="1"/>
</dbReference>
<comment type="caution">
    <text evidence="3">The sequence shown here is derived from an EMBL/GenBank/DDBJ whole genome shotgun (WGS) entry which is preliminary data.</text>
</comment>
<dbReference type="GO" id="GO:0003677">
    <property type="term" value="F:DNA binding"/>
    <property type="evidence" value="ECO:0007669"/>
    <property type="project" value="InterPro"/>
</dbReference>
<dbReference type="InterPro" id="IPR010359">
    <property type="entry name" value="IrrE_HExxH"/>
</dbReference>
<dbReference type="InterPro" id="IPR001387">
    <property type="entry name" value="Cro/C1-type_HTH"/>
</dbReference>
<dbReference type="EMBL" id="JPOS01000039">
    <property type="protein sequence ID" value="KGE87034.1"/>
    <property type="molecule type" value="Genomic_DNA"/>
</dbReference>
<proteinExistence type="inferred from homology"/>
<dbReference type="PANTHER" id="PTHR43236">
    <property type="entry name" value="ANTITOXIN HIGA1"/>
    <property type="match status" value="1"/>
</dbReference>
<feature type="domain" description="HTH cro/C1-type" evidence="2">
    <location>
        <begin position="14"/>
        <end position="65"/>
    </location>
</feature>
<evidence type="ECO:0000313" key="3">
    <source>
        <dbReference type="EMBL" id="KGE87034.1"/>
    </source>
</evidence>
<dbReference type="OrthoDB" id="9796786at2"/>
<name>A0A098S3T7_9BACT</name>
<dbReference type="SUPFAM" id="SSF47413">
    <property type="entry name" value="lambda repressor-like DNA-binding domains"/>
    <property type="match status" value="1"/>
</dbReference>
<dbReference type="InterPro" id="IPR052345">
    <property type="entry name" value="Rad_response_metalloprotease"/>
</dbReference>
<gene>
    <name evidence="3" type="ORF">IX84_18620</name>
</gene>
<dbReference type="RefSeq" id="WP_044223692.1">
    <property type="nucleotide sequence ID" value="NZ_JBKAGJ010000008.1"/>
</dbReference>
<reference evidence="3 4" key="1">
    <citation type="journal article" date="2014" name="Int. J. Syst. Evol. Microbiol.">
        <title>Phaeodactylibacter xiamenensis gen. nov., sp. nov., a member of the family Saprospiraceae isolated from the marine alga Phaeodactylum tricornutum.</title>
        <authorList>
            <person name="Chen Z.Jr."/>
            <person name="Lei X."/>
            <person name="Lai Q."/>
            <person name="Li Y."/>
            <person name="Zhang B."/>
            <person name="Zhang J."/>
            <person name="Zhang H."/>
            <person name="Yang L."/>
            <person name="Zheng W."/>
            <person name="Tian Y."/>
            <person name="Yu Z."/>
            <person name="Xu H.Jr."/>
            <person name="Zheng T."/>
        </authorList>
    </citation>
    <scope>NUCLEOTIDE SEQUENCE [LARGE SCALE GENOMIC DNA]</scope>
    <source>
        <strain evidence="3 4">KD52</strain>
    </source>
</reference>
<dbReference type="PROSITE" id="PS50943">
    <property type="entry name" value="HTH_CROC1"/>
    <property type="match status" value="1"/>
</dbReference>
<dbReference type="Gene3D" id="1.10.260.40">
    <property type="entry name" value="lambda repressor-like DNA-binding domains"/>
    <property type="match status" value="1"/>
</dbReference>
<comment type="similarity">
    <text evidence="1">Belongs to the short-chain fatty acyl-CoA assimilation regulator (ScfR) family.</text>
</comment>
<accession>A0A098S3T7</accession>
<dbReference type="STRING" id="1524460.IX84_18620"/>
<dbReference type="AlphaFoldDB" id="A0A098S3T7"/>